<gene>
    <name evidence="1" type="ORF">HKD32_11455</name>
</gene>
<dbReference type="InterPro" id="IPR051200">
    <property type="entry name" value="Host-pathogen_enzymatic-act"/>
</dbReference>
<reference evidence="1" key="2">
    <citation type="submission" date="2020-11" db="EMBL/GenBank/DDBJ databases">
        <title>Description of novel Gluconobacter species.</title>
        <authorList>
            <person name="Cleenwerck I."/>
            <person name="Cnockaert M."/>
            <person name="Borremans W."/>
            <person name="Wieme A.D."/>
            <person name="De Vuyst L."/>
            <person name="Vandamme P."/>
        </authorList>
    </citation>
    <scope>NUCLEOTIDE SEQUENCE</scope>
    <source>
        <strain evidence="1">R71697</strain>
    </source>
</reference>
<organism evidence="1 2">
    <name type="scientific">Gluconobacter japonicus</name>
    <dbReference type="NCBI Taxonomy" id="376620"/>
    <lineage>
        <taxon>Bacteria</taxon>
        <taxon>Pseudomonadati</taxon>
        <taxon>Pseudomonadota</taxon>
        <taxon>Alphaproteobacteria</taxon>
        <taxon>Acetobacterales</taxon>
        <taxon>Acetobacteraceae</taxon>
        <taxon>Gluconobacter</taxon>
    </lineage>
</organism>
<dbReference type="Proteomes" id="UP000661006">
    <property type="component" value="Unassembled WGS sequence"/>
</dbReference>
<comment type="caution">
    <text evidence="1">The sequence shown here is derived from an EMBL/GenBank/DDBJ whole genome shotgun (WGS) entry which is preliminary data.</text>
</comment>
<dbReference type="SUPFAM" id="SSF50974">
    <property type="entry name" value="Nitrous oxide reductase, N-terminal domain"/>
    <property type="match status" value="1"/>
</dbReference>
<dbReference type="Gene3D" id="2.130.10.10">
    <property type="entry name" value="YVTN repeat-like/Quinoprotein amine dehydrogenase"/>
    <property type="match status" value="2"/>
</dbReference>
<protein>
    <submittedName>
        <fullName evidence="1">Surface layer protein</fullName>
    </submittedName>
</protein>
<dbReference type="PANTHER" id="PTHR47197:SF3">
    <property type="entry name" value="DIHYDRO-HEME D1 DEHYDROGENASE"/>
    <property type="match status" value="1"/>
</dbReference>
<dbReference type="AlphaFoldDB" id="A0A9Q2FN70"/>
<evidence type="ECO:0000313" key="1">
    <source>
        <dbReference type="EMBL" id="MBF0871461.1"/>
    </source>
</evidence>
<dbReference type="PANTHER" id="PTHR47197">
    <property type="entry name" value="PROTEIN NIRF"/>
    <property type="match status" value="1"/>
</dbReference>
<dbReference type="InterPro" id="IPR015943">
    <property type="entry name" value="WD40/YVTN_repeat-like_dom_sf"/>
</dbReference>
<accession>A0A9Q2FN70</accession>
<sequence length="313" mass="34458">MTSIRRSDGLIAVDKKAAQVLFLDPDTLETLSYIGDMPVLPHELAIDHKRGLAFIPAFGDGVHGHNPNPNHFVSVIDLESRARIADIDLTPLQAPHTLRFGPDGLLYVCCENSSAVAVIDPETRSVRSVLSTHSNKCHRLTILPRRQLILTENEEDATLSVIRIGEDEAYRMISLPAPVAGIEHLPNEKFVVVTNALRPSLFLMDVEAGELRQEIPLKHHRKPAQIVRLSPDGQWLLVVGDFEPVVTLISLPQWDQYPVAVGQKPMDAAFRPDGTTVIVANEEDGTLTEIDLVGRKPLRTVQAGSGCETLGFF</sequence>
<dbReference type="InterPro" id="IPR011045">
    <property type="entry name" value="N2O_reductase_N"/>
</dbReference>
<evidence type="ECO:0000313" key="2">
    <source>
        <dbReference type="Proteomes" id="UP000661006"/>
    </source>
</evidence>
<name>A0A9Q2FN70_GLUJA</name>
<dbReference type="EMBL" id="JABCQN010000005">
    <property type="protein sequence ID" value="MBF0871461.1"/>
    <property type="molecule type" value="Genomic_DNA"/>
</dbReference>
<proteinExistence type="predicted"/>
<dbReference type="RefSeq" id="WP_061929341.1">
    <property type="nucleotide sequence ID" value="NZ_JABCQN010000005.1"/>
</dbReference>
<dbReference type="GeneID" id="81475316"/>
<reference evidence="1" key="1">
    <citation type="submission" date="2020-04" db="EMBL/GenBank/DDBJ databases">
        <authorList>
            <person name="Sombolestani A."/>
        </authorList>
    </citation>
    <scope>NUCLEOTIDE SEQUENCE</scope>
    <source>
        <strain evidence="1">R71697</strain>
    </source>
</reference>